<dbReference type="AlphaFoldDB" id="A0A147KCQ8"/>
<gene>
    <name evidence="2" type="ORF">Q75_00660</name>
</gene>
<comment type="caution">
    <text evidence="2">The sequence shown here is derived from an EMBL/GenBank/DDBJ whole genome shotgun (WGS) entry which is preliminary data.</text>
</comment>
<dbReference type="Proteomes" id="UP000074108">
    <property type="component" value="Unassembled WGS sequence"/>
</dbReference>
<evidence type="ECO:0000313" key="2">
    <source>
        <dbReference type="EMBL" id="KUP09464.1"/>
    </source>
</evidence>
<reference evidence="2 3" key="1">
    <citation type="journal article" date="2016" name="Front. Microbiol.">
        <title>Microevolution Analysis of Bacillus coahuilensis Unveils Differences in Phosphorus Acquisition Strategies and Their Regulation.</title>
        <authorList>
            <person name="Gomez-Lunar Z."/>
            <person name="Hernandez-Gonzalez I."/>
            <person name="Rodriguez-Torres M.D."/>
            <person name="Souza V."/>
            <person name="Olmedo-Alvarez G."/>
        </authorList>
    </citation>
    <scope>NUCLEOTIDE SEQUENCE [LARGE SCALE GENOMIC DNA]</scope>
    <source>
        <strain evidence="3">p1.1.43</strain>
    </source>
</reference>
<evidence type="ECO:0000313" key="3">
    <source>
        <dbReference type="Proteomes" id="UP000074108"/>
    </source>
</evidence>
<dbReference type="STRING" id="1150625.Q75_00660"/>
<keyword evidence="3" id="KW-1185">Reference proteome</keyword>
<dbReference type="PROSITE" id="PS50965">
    <property type="entry name" value="NERD"/>
    <property type="match status" value="1"/>
</dbReference>
<organism evidence="2 3">
    <name type="scientific">Bacillus coahuilensis p1.1.43</name>
    <dbReference type="NCBI Taxonomy" id="1150625"/>
    <lineage>
        <taxon>Bacteria</taxon>
        <taxon>Bacillati</taxon>
        <taxon>Bacillota</taxon>
        <taxon>Bacilli</taxon>
        <taxon>Bacillales</taxon>
        <taxon>Bacillaceae</taxon>
        <taxon>Bacillus</taxon>
    </lineage>
</organism>
<dbReference type="OrthoDB" id="2164794at2"/>
<feature type="domain" description="NERD" evidence="1">
    <location>
        <begin position="37"/>
        <end position="149"/>
    </location>
</feature>
<name>A0A147KCQ8_9BACI</name>
<proteinExistence type="predicted"/>
<evidence type="ECO:0000259" key="1">
    <source>
        <dbReference type="PROSITE" id="PS50965"/>
    </source>
</evidence>
<dbReference type="Pfam" id="PF08378">
    <property type="entry name" value="NERD"/>
    <property type="match status" value="1"/>
</dbReference>
<accession>A0A147KCQ8</accession>
<protein>
    <recommendedName>
        <fullName evidence="1">NERD domain-containing protein</fullName>
    </recommendedName>
</protein>
<dbReference type="EMBL" id="LDYG01000001">
    <property type="protein sequence ID" value="KUP09464.1"/>
    <property type="molecule type" value="Genomic_DNA"/>
</dbReference>
<dbReference type="InterPro" id="IPR011528">
    <property type="entry name" value="NERD"/>
</dbReference>
<dbReference type="RefSeq" id="WP_059349990.1">
    <property type="nucleotide sequence ID" value="NZ_LDYG01000001.1"/>
</dbReference>
<sequence length="303" mass="35408">MILKHREKSKELLILESLHARMELTKNEKSRFRNLARGFEGEQKFDRFIEDLSEERYVLNDLLLEVNQSYFQLDTVIISQEAVYLLDSKYYEGDFYFDSSGKFVAKKSNFHYKNPVDQLNRSVTLFGQFLRQHQLSFITEPLVIFIHPEFTLYQAPMDLPIIFPTQLPRFIRMLDESPSTLASSHKKLAQLLLTSHCEDYPGTVLPTYEYEQLRKGVCCLVCQSFRVVVQGKVFGCQDCGAREKIQEGVVRSVEEFRLLFPERAVTRGSVEEWCGGMVSRDTIKRVLAKQYQLMKKSQNSYYV</sequence>
<dbReference type="PATRIC" id="fig|1150625.3.peg.137"/>